<protein>
    <submittedName>
        <fullName evidence="1">Uncharacterized protein</fullName>
    </submittedName>
</protein>
<proteinExistence type="predicted"/>
<reference evidence="1 2" key="1">
    <citation type="submission" date="2018-01" db="EMBL/GenBank/DDBJ databases">
        <title>Whole genome sequencing of Histamine producing bacteria.</title>
        <authorList>
            <person name="Butler K."/>
        </authorList>
    </citation>
    <scope>NUCLEOTIDE SEQUENCE [LARGE SCALE GENOMIC DNA]</scope>
    <source>
        <strain evidence="1 2">FS-7.2</strain>
    </source>
</reference>
<gene>
    <name evidence="1" type="ORF">C9J27_17720</name>
</gene>
<dbReference type="PROSITE" id="PS50231">
    <property type="entry name" value="RICIN_B_LECTIN"/>
    <property type="match status" value="1"/>
</dbReference>
<dbReference type="Gene3D" id="2.70.240.10">
    <property type="entry name" value="Leukocidin/porin MspA"/>
    <property type="match status" value="1"/>
</dbReference>
<dbReference type="RefSeq" id="WP_107289889.1">
    <property type="nucleotide sequence ID" value="NZ_PYNF01000018.1"/>
</dbReference>
<name>A0A2T3KEG3_9GAMM</name>
<sequence length="592" mass="68621">MKIKTIVSIGIIILYNQNSAYAETITPEYIQSELSGTNFYNEQCYTSFEKKELINIPSECTTYFFIDLSKLNESQRKTYTSNLIGIGFNKPYVLIKNPQSNHNSIITTYDKFSSKSIIDEINRPTPYSLTKRESRNPRNAIATKIIREEVYLDKTISFNHTQKATFEYKLEFFSRYPFFKNEEHFLDNKKFVRVSLDKSPGITFNSIEGQEKNWVVPTWAEYQYRYYSYPDYLDQVSITTKLDGDGIELYDHIPTNSDKDNSSFTKESTVEIDVGLNIPHLPVESISYKNTQTMTYDNGKYMDFDVNNNMNTFNINYKNRWYGSDIHAEEGYCRLMTNYANSYCWNWASRKDSNPFNFEKLKGTPYSNEFVPKFSVTYSSPYSNEKTSNLSIKAAIQGLNILGYYKWYIGQRWHNGSLPAYNPGKKPFNLNKYNMETTLTINWDSPVFLGTQPVMLRSVKSSDLKGHCLTVTDNNIVRPNVCQNGNKDQYFFYMPDNYEYIYARNKNKCLTTQGDKLLVSECSESSNNNNVVWKWKEKSGRLYLYTHNKNGFKVLSPSDDNSHIKVISIKSLKELSPDMAFSTVAGSLSALI</sequence>
<dbReference type="InterPro" id="IPR035992">
    <property type="entry name" value="Ricin_B-like_lectins"/>
</dbReference>
<dbReference type="AlphaFoldDB" id="A0A2T3KEG3"/>
<organism evidence="1 2">
    <name type="scientific">Photobacterium kishitanii</name>
    <dbReference type="NCBI Taxonomy" id="318456"/>
    <lineage>
        <taxon>Bacteria</taxon>
        <taxon>Pseudomonadati</taxon>
        <taxon>Pseudomonadota</taxon>
        <taxon>Gammaproteobacteria</taxon>
        <taxon>Vibrionales</taxon>
        <taxon>Vibrionaceae</taxon>
        <taxon>Photobacterium</taxon>
    </lineage>
</organism>
<comment type="caution">
    <text evidence="1">The sequence shown here is derived from an EMBL/GenBank/DDBJ whole genome shotgun (WGS) entry which is preliminary data.</text>
</comment>
<evidence type="ECO:0000313" key="1">
    <source>
        <dbReference type="EMBL" id="PSU95712.1"/>
    </source>
</evidence>
<dbReference type="Proteomes" id="UP000241426">
    <property type="component" value="Unassembled WGS sequence"/>
</dbReference>
<dbReference type="SUPFAM" id="SSF50370">
    <property type="entry name" value="Ricin B-like lectins"/>
    <property type="match status" value="1"/>
</dbReference>
<accession>A0A2T3KEG3</accession>
<evidence type="ECO:0000313" key="2">
    <source>
        <dbReference type="Proteomes" id="UP000241426"/>
    </source>
</evidence>
<dbReference type="EMBL" id="PYNF01000018">
    <property type="protein sequence ID" value="PSU95712.1"/>
    <property type="molecule type" value="Genomic_DNA"/>
</dbReference>
<dbReference type="Gene3D" id="2.80.10.50">
    <property type="match status" value="1"/>
</dbReference>